<reference evidence="3" key="1">
    <citation type="journal article" date="2011" name="Nat. Commun.">
        <title>Effector diversification within compartments of the Leptosphaeria maculans genome affected by Repeat-Induced Point mutations.</title>
        <authorList>
            <person name="Rouxel T."/>
            <person name="Grandaubert J."/>
            <person name="Hane J.K."/>
            <person name="Hoede C."/>
            <person name="van de Wouw A.P."/>
            <person name="Couloux A."/>
            <person name="Dominguez V."/>
            <person name="Anthouard V."/>
            <person name="Bally P."/>
            <person name="Bourras S."/>
            <person name="Cozijnsen A.J."/>
            <person name="Ciuffetti L.M."/>
            <person name="Degrave A."/>
            <person name="Dilmaghani A."/>
            <person name="Duret L."/>
            <person name="Fudal I."/>
            <person name="Goodwin S.B."/>
            <person name="Gout L."/>
            <person name="Glaser N."/>
            <person name="Linglin J."/>
            <person name="Kema G.H.J."/>
            <person name="Lapalu N."/>
            <person name="Lawrence C.B."/>
            <person name="May K."/>
            <person name="Meyer M."/>
            <person name="Ollivier B."/>
            <person name="Poulain J."/>
            <person name="Schoch C.L."/>
            <person name="Simon A."/>
            <person name="Spatafora J.W."/>
            <person name="Stachowiak A."/>
            <person name="Turgeon B.G."/>
            <person name="Tyler B.M."/>
            <person name="Vincent D."/>
            <person name="Weissenbach J."/>
            <person name="Amselem J."/>
            <person name="Quesneville H."/>
            <person name="Oliver R.P."/>
            <person name="Wincker P."/>
            <person name="Balesdent M.-H."/>
            <person name="Howlett B.J."/>
        </authorList>
    </citation>
    <scope>NUCLEOTIDE SEQUENCE [LARGE SCALE GENOMIC DNA]</scope>
    <source>
        <strain evidence="3">JN3 / isolate v23.1.3 / race Av1-4-5-6-7-8</strain>
    </source>
</reference>
<name>E4ZT38_LEPMJ</name>
<feature type="region of interest" description="Disordered" evidence="1">
    <location>
        <begin position="50"/>
        <end position="71"/>
    </location>
</feature>
<evidence type="ECO:0000313" key="3">
    <source>
        <dbReference type="Proteomes" id="UP000002668"/>
    </source>
</evidence>
<evidence type="ECO:0000256" key="1">
    <source>
        <dbReference type="SAM" id="MobiDB-lite"/>
    </source>
</evidence>
<dbReference type="EMBL" id="FP929123">
    <property type="protein sequence ID" value="CBX94469.1"/>
    <property type="molecule type" value="Genomic_DNA"/>
</dbReference>
<keyword evidence="3" id="KW-1185">Reference proteome</keyword>
<dbReference type="AlphaFoldDB" id="E4ZT38"/>
<dbReference type="OrthoDB" id="10419071at2759"/>
<organism evidence="3">
    <name type="scientific">Leptosphaeria maculans (strain JN3 / isolate v23.1.3 / race Av1-4-5-6-7-8)</name>
    <name type="common">Blackleg fungus</name>
    <name type="synonym">Phoma lingam</name>
    <dbReference type="NCBI Taxonomy" id="985895"/>
    <lineage>
        <taxon>Eukaryota</taxon>
        <taxon>Fungi</taxon>
        <taxon>Dikarya</taxon>
        <taxon>Ascomycota</taxon>
        <taxon>Pezizomycotina</taxon>
        <taxon>Dothideomycetes</taxon>
        <taxon>Pleosporomycetidae</taxon>
        <taxon>Pleosporales</taxon>
        <taxon>Pleosporineae</taxon>
        <taxon>Leptosphaeriaceae</taxon>
        <taxon>Plenodomus</taxon>
        <taxon>Plenodomus lingam/Leptosphaeria maculans species complex</taxon>
    </lineage>
</organism>
<protein>
    <submittedName>
        <fullName evidence="2">Predicted protein</fullName>
    </submittedName>
</protein>
<accession>E4ZT38</accession>
<sequence>MDPSKVKNKTMADDSSKQYKANNNRQGHHWGLMLRTTSARGKMCTRAGLASLPSLTEGEDPEEDLEDNAKR</sequence>
<gene>
    <name evidence="2" type="ORF">LEMA_uP119600.1</name>
</gene>
<dbReference type="InParanoid" id="E4ZT38"/>
<feature type="region of interest" description="Disordered" evidence="1">
    <location>
        <begin position="1"/>
        <end position="30"/>
    </location>
</feature>
<evidence type="ECO:0000313" key="2">
    <source>
        <dbReference type="EMBL" id="CBX94469.1"/>
    </source>
</evidence>
<dbReference type="Proteomes" id="UP000002668">
    <property type="component" value="Genome"/>
</dbReference>
<proteinExistence type="predicted"/>
<feature type="compositionally biased region" description="Acidic residues" evidence="1">
    <location>
        <begin position="57"/>
        <end position="71"/>
    </location>
</feature>
<dbReference type="VEuPathDB" id="FungiDB:LEMA_uP119600.1"/>
<dbReference type="HOGENOM" id="CLU_2740491_0_0_1"/>